<dbReference type="PANTHER" id="PTHR13119:SF12">
    <property type="entry name" value="PROTEIN SUPPRESSOR OF SABLE"/>
    <property type="match status" value="1"/>
</dbReference>
<feature type="region of interest" description="Disordered" evidence="6">
    <location>
        <begin position="881"/>
        <end position="901"/>
    </location>
</feature>
<feature type="domain" description="C3H1-type" evidence="7">
    <location>
        <begin position="624"/>
        <end position="647"/>
    </location>
</feature>
<evidence type="ECO:0000256" key="2">
    <source>
        <dbReference type="ARBA" id="ARBA00022737"/>
    </source>
</evidence>
<keyword evidence="2" id="KW-0677">Repeat</keyword>
<proteinExistence type="predicted"/>
<dbReference type="PANTHER" id="PTHR13119">
    <property type="entry name" value="ZINC FINGER CCCH DOMAIN-CONTAINING PROTEI"/>
    <property type="match status" value="1"/>
</dbReference>
<evidence type="ECO:0000313" key="8">
    <source>
        <dbReference type="EMBL" id="KAK7307140.1"/>
    </source>
</evidence>
<feature type="domain" description="C3H1-type" evidence="7">
    <location>
        <begin position="565"/>
        <end position="592"/>
    </location>
</feature>
<feature type="zinc finger region" description="C3H1-type" evidence="5">
    <location>
        <begin position="565"/>
        <end position="592"/>
    </location>
</feature>
<organism evidence="8 9">
    <name type="scientific">Canavalia gladiata</name>
    <name type="common">Sword bean</name>
    <name type="synonym">Dolichos gladiatus</name>
    <dbReference type="NCBI Taxonomy" id="3824"/>
    <lineage>
        <taxon>Eukaryota</taxon>
        <taxon>Viridiplantae</taxon>
        <taxon>Streptophyta</taxon>
        <taxon>Embryophyta</taxon>
        <taxon>Tracheophyta</taxon>
        <taxon>Spermatophyta</taxon>
        <taxon>Magnoliopsida</taxon>
        <taxon>eudicotyledons</taxon>
        <taxon>Gunneridae</taxon>
        <taxon>Pentapetalae</taxon>
        <taxon>rosids</taxon>
        <taxon>fabids</taxon>
        <taxon>Fabales</taxon>
        <taxon>Fabaceae</taxon>
        <taxon>Papilionoideae</taxon>
        <taxon>50 kb inversion clade</taxon>
        <taxon>NPAAA clade</taxon>
        <taxon>indigoferoid/millettioid clade</taxon>
        <taxon>Phaseoleae</taxon>
        <taxon>Canavalia</taxon>
    </lineage>
</organism>
<accession>A0AAN9JXC1</accession>
<dbReference type="SUPFAM" id="SSF90229">
    <property type="entry name" value="CCCH zinc finger"/>
    <property type="match status" value="2"/>
</dbReference>
<keyword evidence="4 5" id="KW-0862">Zinc</keyword>
<dbReference type="PROSITE" id="PS50103">
    <property type="entry name" value="ZF_C3H1"/>
    <property type="match status" value="3"/>
</dbReference>
<feature type="zinc finger region" description="C3H1-type" evidence="5">
    <location>
        <begin position="624"/>
        <end position="647"/>
    </location>
</feature>
<dbReference type="Gene3D" id="4.10.1000.10">
    <property type="entry name" value="Zinc finger, CCCH-type"/>
    <property type="match status" value="1"/>
</dbReference>
<feature type="domain" description="C3H1-type" evidence="7">
    <location>
        <begin position="594"/>
        <end position="621"/>
    </location>
</feature>
<feature type="compositionally biased region" description="Polar residues" evidence="6">
    <location>
        <begin position="892"/>
        <end position="901"/>
    </location>
</feature>
<evidence type="ECO:0000256" key="5">
    <source>
        <dbReference type="PROSITE-ProRule" id="PRU00723"/>
    </source>
</evidence>
<dbReference type="Proteomes" id="UP001367508">
    <property type="component" value="Unassembled WGS sequence"/>
</dbReference>
<dbReference type="GO" id="GO:0003723">
    <property type="term" value="F:RNA binding"/>
    <property type="evidence" value="ECO:0007669"/>
    <property type="project" value="InterPro"/>
</dbReference>
<feature type="region of interest" description="Disordered" evidence="6">
    <location>
        <begin position="33"/>
        <end position="59"/>
    </location>
</feature>
<protein>
    <recommendedName>
        <fullName evidence="7">C3H1-type domain-containing protein</fullName>
    </recommendedName>
</protein>
<evidence type="ECO:0000256" key="3">
    <source>
        <dbReference type="ARBA" id="ARBA00022771"/>
    </source>
</evidence>
<feature type="region of interest" description="Disordered" evidence="6">
    <location>
        <begin position="502"/>
        <end position="551"/>
    </location>
</feature>
<dbReference type="GO" id="GO:0008270">
    <property type="term" value="F:zinc ion binding"/>
    <property type="evidence" value="ECO:0007669"/>
    <property type="project" value="UniProtKB-KW"/>
</dbReference>
<gene>
    <name evidence="8" type="ORF">VNO77_39947</name>
</gene>
<dbReference type="InterPro" id="IPR000571">
    <property type="entry name" value="Znf_CCCH"/>
</dbReference>
<dbReference type="AlphaFoldDB" id="A0AAN9JXC1"/>
<feature type="compositionally biased region" description="Basic and acidic residues" evidence="6">
    <location>
        <begin position="50"/>
        <end position="59"/>
    </location>
</feature>
<evidence type="ECO:0000256" key="1">
    <source>
        <dbReference type="ARBA" id="ARBA00022723"/>
    </source>
</evidence>
<dbReference type="EMBL" id="JAYMYQ010000010">
    <property type="protein sequence ID" value="KAK7307140.1"/>
    <property type="molecule type" value="Genomic_DNA"/>
</dbReference>
<keyword evidence="1 5" id="KW-0479">Metal-binding</keyword>
<dbReference type="Gene3D" id="2.30.30.1190">
    <property type="match status" value="1"/>
</dbReference>
<evidence type="ECO:0000313" key="9">
    <source>
        <dbReference type="Proteomes" id="UP001367508"/>
    </source>
</evidence>
<evidence type="ECO:0000256" key="4">
    <source>
        <dbReference type="ARBA" id="ARBA00022833"/>
    </source>
</evidence>
<dbReference type="GO" id="GO:0045892">
    <property type="term" value="P:negative regulation of DNA-templated transcription"/>
    <property type="evidence" value="ECO:0007669"/>
    <property type="project" value="InterPro"/>
</dbReference>
<dbReference type="SMART" id="SM00356">
    <property type="entry name" value="ZnF_C3H1"/>
    <property type="match status" value="3"/>
</dbReference>
<evidence type="ECO:0000259" key="7">
    <source>
        <dbReference type="PROSITE" id="PS50103"/>
    </source>
</evidence>
<dbReference type="GO" id="GO:0005634">
    <property type="term" value="C:nucleus"/>
    <property type="evidence" value="ECO:0007669"/>
    <property type="project" value="TreeGrafter"/>
</dbReference>
<reference evidence="8 9" key="1">
    <citation type="submission" date="2024-01" db="EMBL/GenBank/DDBJ databases">
        <title>The genomes of 5 underutilized Papilionoideae crops provide insights into root nodulation and disease resistanc.</title>
        <authorList>
            <person name="Jiang F."/>
        </authorList>
    </citation>
    <scope>NUCLEOTIDE SEQUENCE [LARGE SCALE GENOMIC DNA]</scope>
    <source>
        <strain evidence="8">LVBAO_FW01</strain>
        <tissue evidence="8">Leaves</tissue>
    </source>
</reference>
<keyword evidence="3 5" id="KW-0863">Zinc-finger</keyword>
<feature type="compositionally biased region" description="Basic and acidic residues" evidence="6">
    <location>
        <begin position="881"/>
        <end position="891"/>
    </location>
</feature>
<evidence type="ECO:0000256" key="6">
    <source>
        <dbReference type="SAM" id="MobiDB-lite"/>
    </source>
</evidence>
<keyword evidence="9" id="KW-1185">Reference proteome</keyword>
<feature type="compositionally biased region" description="Basic and acidic residues" evidence="6">
    <location>
        <begin position="508"/>
        <end position="521"/>
    </location>
</feature>
<comment type="caution">
    <text evidence="8">The sequence shown here is derived from an EMBL/GenBank/DDBJ whole genome shotgun (WGS) entry which is preliminary data.</text>
</comment>
<sequence length="956" mass="104769">MAFPLYHRSHLRSNTSQTLIRILSHFSAFSTSLQTPTQPISVPDNGSGRMEQENQEKESKCSEFVGSDFMDPKDPVPQMEMQEVHETIEGVGGKDVDFSSDKMVLDDIELMMGVDKMSMQANGFDKEQKLMDELELIVKGTEDLVCDSGLNLGLDEKKNGSYEVGLMDYQLDDVEFMQSDVNSSGNANLLQQPGNLNQLVAEGFDLSSMFGMSTSTEGCASALENSTCSSKHESQQKETELVESVCAEGGSLPTTEEGEFEKEEQCGQKIAEATYISFDLDMNNGALIMSEDGGLPDSGILKDSREMPDGGEELEKIICGNNAAKSSNISIEKGEMEEGEISGDLRSNDNSFYMCSADALISEVDAVQKPQNVTGNMVYPCWTGNGEREKGCESNSFMVNALQDANNSGHVKSRTSDEKGIACGIEVASSHEAVECNKASECGSLLKLGNSKDGHLGCKGINNLPTNLTQNEVGHRGCLYENATKDHGNSSTVKLVDACRKRKPGPCSEEKENKEKLVDASKKKKRGPIFEGKKERKKMKNRKKRAEKNREQGVKRLKLQPVQKPKTVPHCRHYLKGRCHEGDKCQFSHDTVPLTKSKPCIHFARHSCMKGDDCPFDHQLSNYPCTNFVSRGSCSRGDACMFSHKVPTNQDIPTPSNVAEVKCPLLSGNANFSTPLNNRGSSSVQQNHFTNSAGIHSHINAEHKVTDTIQKQPTRPKGINFINIAQLSPSPSALKQGTVTTAKESPVQIGNCADQSVFGTTQNKVEIPNKLPAVTPKGINFLSFGKGSVCSLKSPICSRVNRENGIKLPQLLNFSLPEKASSTLDKDYYNQVSDRTKQIVPQTDLFSNENIEKNQSVAEGMKLKFPWETSIDVSTRDHIHNKSVQEGKKPSDNSQTSNVNSSMLLGHPFLSDLSSKRIISGYDKHASNTGQRALLSTLAFAAEHESDIKMKYPTGV</sequence>
<dbReference type="InterPro" id="IPR045124">
    <property type="entry name" value="Su(sable)-like"/>
</dbReference>
<feature type="zinc finger region" description="C3H1-type" evidence="5">
    <location>
        <begin position="594"/>
        <end position="621"/>
    </location>
</feature>
<feature type="compositionally biased region" description="Basic residues" evidence="6">
    <location>
        <begin position="535"/>
        <end position="547"/>
    </location>
</feature>
<dbReference type="Pfam" id="PF14608">
    <property type="entry name" value="zf-CCCH_2"/>
    <property type="match status" value="3"/>
</dbReference>
<name>A0AAN9JXC1_CANGL</name>
<dbReference type="InterPro" id="IPR036855">
    <property type="entry name" value="Znf_CCCH_sf"/>
</dbReference>